<protein>
    <submittedName>
        <fullName evidence="1">Uncharacterized protein</fullName>
    </submittedName>
</protein>
<proteinExistence type="predicted"/>
<reference evidence="1" key="1">
    <citation type="submission" date="2020-05" db="EMBL/GenBank/DDBJ databases">
        <title>Large-scale comparative analyses of tick genomes elucidate their genetic diversity and vector capacities.</title>
        <authorList>
            <person name="Jia N."/>
            <person name="Wang J."/>
            <person name="Shi W."/>
            <person name="Du L."/>
            <person name="Sun Y."/>
            <person name="Zhan W."/>
            <person name="Jiang J."/>
            <person name="Wang Q."/>
            <person name="Zhang B."/>
            <person name="Ji P."/>
            <person name="Sakyi L.B."/>
            <person name="Cui X."/>
            <person name="Yuan T."/>
            <person name="Jiang B."/>
            <person name="Yang W."/>
            <person name="Lam T.T.-Y."/>
            <person name="Chang Q."/>
            <person name="Ding S."/>
            <person name="Wang X."/>
            <person name="Zhu J."/>
            <person name="Ruan X."/>
            <person name="Zhao L."/>
            <person name="Wei J."/>
            <person name="Que T."/>
            <person name="Du C."/>
            <person name="Cheng J."/>
            <person name="Dai P."/>
            <person name="Han X."/>
            <person name="Huang E."/>
            <person name="Gao Y."/>
            <person name="Liu J."/>
            <person name="Shao H."/>
            <person name="Ye R."/>
            <person name="Li L."/>
            <person name="Wei W."/>
            <person name="Wang X."/>
            <person name="Wang C."/>
            <person name="Yang T."/>
            <person name="Huo Q."/>
            <person name="Li W."/>
            <person name="Guo W."/>
            <person name="Chen H."/>
            <person name="Zhou L."/>
            <person name="Ni X."/>
            <person name="Tian J."/>
            <person name="Zhou Y."/>
            <person name="Sheng Y."/>
            <person name="Liu T."/>
            <person name="Pan Y."/>
            <person name="Xia L."/>
            <person name="Li J."/>
            <person name="Zhao F."/>
            <person name="Cao W."/>
        </authorList>
    </citation>
    <scope>NUCLEOTIDE SEQUENCE</scope>
    <source>
        <strain evidence="1">Dsil-2018</strain>
    </source>
</reference>
<name>A0ACB8CHL4_DERSI</name>
<sequence>MKAPTWDVLRGASDSHSAGGRPKTRAQIRLRVETPAGTPAQRGSPHPVAGSLTLASSGLQPQRSLRCSLWLSVLYRNKAALVRVIEPDPVPDLAPEQMAEEGYQARLEVQVNVQAVLMVEVLRGSWQQGLRAEEDQLPISEEQAAPDEPEQVPATNVWAAMGAHQLQVSALRLHKRQLVHLSQDQPYDPVFIEVNQQEEGTPPIGRQPSS</sequence>
<organism evidence="1 2">
    <name type="scientific">Dermacentor silvarum</name>
    <name type="common">Tick</name>
    <dbReference type="NCBI Taxonomy" id="543639"/>
    <lineage>
        <taxon>Eukaryota</taxon>
        <taxon>Metazoa</taxon>
        <taxon>Ecdysozoa</taxon>
        <taxon>Arthropoda</taxon>
        <taxon>Chelicerata</taxon>
        <taxon>Arachnida</taxon>
        <taxon>Acari</taxon>
        <taxon>Parasitiformes</taxon>
        <taxon>Ixodida</taxon>
        <taxon>Ixodoidea</taxon>
        <taxon>Ixodidae</taxon>
        <taxon>Rhipicephalinae</taxon>
        <taxon>Dermacentor</taxon>
    </lineage>
</organism>
<comment type="caution">
    <text evidence="1">The sequence shown here is derived from an EMBL/GenBank/DDBJ whole genome shotgun (WGS) entry which is preliminary data.</text>
</comment>
<keyword evidence="2" id="KW-1185">Reference proteome</keyword>
<dbReference type="Proteomes" id="UP000821865">
    <property type="component" value="Chromosome 7"/>
</dbReference>
<gene>
    <name evidence="1" type="ORF">HPB49_021660</name>
</gene>
<dbReference type="EMBL" id="CM023476">
    <property type="protein sequence ID" value="KAH7942172.1"/>
    <property type="molecule type" value="Genomic_DNA"/>
</dbReference>
<accession>A0ACB8CHL4</accession>
<evidence type="ECO:0000313" key="2">
    <source>
        <dbReference type="Proteomes" id="UP000821865"/>
    </source>
</evidence>
<evidence type="ECO:0000313" key="1">
    <source>
        <dbReference type="EMBL" id="KAH7942172.1"/>
    </source>
</evidence>